<dbReference type="AlphaFoldDB" id="A0A975BCT6"/>
<dbReference type="Proteomes" id="UP000663720">
    <property type="component" value="Chromosome"/>
</dbReference>
<dbReference type="KEGG" id="dli:dnl_52100"/>
<dbReference type="RefSeq" id="WP_207688705.1">
    <property type="nucleotide sequence ID" value="NZ_CP061799.1"/>
</dbReference>
<gene>
    <name evidence="1" type="ORF">dnl_52100</name>
</gene>
<evidence type="ECO:0000313" key="2">
    <source>
        <dbReference type="Proteomes" id="UP000663720"/>
    </source>
</evidence>
<sequence>MNKPKDRIKRTGTSQQEPKILASAEIKIPDKEIQIMSPDEAAPGEGTCSCHSVCSCVPVSSCSCHMVCTCDSVCSTNACSCNPVSGCDTYTCTCQPVCSCVGHSCCVGVYFYPS</sequence>
<dbReference type="EMBL" id="CP061799">
    <property type="protein sequence ID" value="QTA82825.1"/>
    <property type="molecule type" value="Genomic_DNA"/>
</dbReference>
<keyword evidence="2" id="KW-1185">Reference proteome</keyword>
<protein>
    <submittedName>
        <fullName evidence="1">Uncharacterized protein</fullName>
    </submittedName>
</protein>
<reference evidence="1" key="1">
    <citation type="journal article" date="2021" name="Microb. Physiol.">
        <title>Proteogenomic Insights into the Physiology of Marine, Sulfate-Reducing, Filamentous Desulfonema limicola and Desulfonema magnum.</title>
        <authorList>
            <person name="Schnaars V."/>
            <person name="Wohlbrand L."/>
            <person name="Scheve S."/>
            <person name="Hinrichs C."/>
            <person name="Reinhardt R."/>
            <person name="Rabus R."/>
        </authorList>
    </citation>
    <scope>NUCLEOTIDE SEQUENCE</scope>
    <source>
        <strain evidence="1">5ac10</strain>
    </source>
</reference>
<name>A0A975BCT6_9BACT</name>
<organism evidence="1 2">
    <name type="scientific">Desulfonema limicola</name>
    <dbReference type="NCBI Taxonomy" id="45656"/>
    <lineage>
        <taxon>Bacteria</taxon>
        <taxon>Pseudomonadati</taxon>
        <taxon>Thermodesulfobacteriota</taxon>
        <taxon>Desulfobacteria</taxon>
        <taxon>Desulfobacterales</taxon>
        <taxon>Desulfococcaceae</taxon>
        <taxon>Desulfonema</taxon>
    </lineage>
</organism>
<proteinExistence type="predicted"/>
<evidence type="ECO:0000313" key="1">
    <source>
        <dbReference type="EMBL" id="QTA82825.1"/>
    </source>
</evidence>
<accession>A0A975BCT6</accession>